<feature type="domain" description="PAS" evidence="12">
    <location>
        <begin position="109"/>
        <end position="166"/>
    </location>
</feature>
<evidence type="ECO:0000256" key="6">
    <source>
        <dbReference type="ARBA" id="ARBA00022777"/>
    </source>
</evidence>
<evidence type="ECO:0000256" key="1">
    <source>
        <dbReference type="ARBA" id="ARBA00000085"/>
    </source>
</evidence>
<feature type="domain" description="Response regulatory" evidence="11">
    <location>
        <begin position="610"/>
        <end position="727"/>
    </location>
</feature>
<dbReference type="InterPro" id="IPR011006">
    <property type="entry name" value="CheY-like_superfamily"/>
</dbReference>
<dbReference type="SMART" id="SM00091">
    <property type="entry name" value="PAS"/>
    <property type="match status" value="2"/>
</dbReference>
<dbReference type="Gene3D" id="1.10.287.130">
    <property type="match status" value="1"/>
</dbReference>
<evidence type="ECO:0000259" key="11">
    <source>
        <dbReference type="PROSITE" id="PS50110"/>
    </source>
</evidence>
<dbReference type="NCBIfam" id="TIGR00229">
    <property type="entry name" value="sensory_box"/>
    <property type="match status" value="2"/>
</dbReference>
<dbReference type="EMBL" id="LVWI01000040">
    <property type="protein sequence ID" value="OKP86202.1"/>
    <property type="molecule type" value="Genomic_DNA"/>
</dbReference>
<dbReference type="InterPro" id="IPR003661">
    <property type="entry name" value="HisK_dim/P_dom"/>
</dbReference>
<protein>
    <recommendedName>
        <fullName evidence="2">histidine kinase</fullName>
        <ecNumber evidence="2">2.7.13.3</ecNumber>
    </recommendedName>
</protein>
<dbReference type="SUPFAM" id="SSF47384">
    <property type="entry name" value="Homodimeric domain of signal transducing histidine kinase"/>
    <property type="match status" value="1"/>
</dbReference>
<accession>A0ABX3EMG2</accession>
<dbReference type="InterPro" id="IPR005467">
    <property type="entry name" value="His_kinase_dom"/>
</dbReference>
<dbReference type="Gene3D" id="3.40.50.2300">
    <property type="match status" value="1"/>
</dbReference>
<dbReference type="Pfam" id="PF00072">
    <property type="entry name" value="Response_reg"/>
    <property type="match status" value="1"/>
</dbReference>
<evidence type="ECO:0000256" key="5">
    <source>
        <dbReference type="ARBA" id="ARBA00022741"/>
    </source>
</evidence>
<dbReference type="InterPro" id="IPR036890">
    <property type="entry name" value="HATPase_C_sf"/>
</dbReference>
<organism evidence="14 15">
    <name type="scientific">Paenibacillus helianthi</name>
    <dbReference type="NCBI Taxonomy" id="1349432"/>
    <lineage>
        <taxon>Bacteria</taxon>
        <taxon>Bacillati</taxon>
        <taxon>Bacillota</taxon>
        <taxon>Bacilli</taxon>
        <taxon>Bacillales</taxon>
        <taxon>Paenibacillaceae</taxon>
        <taxon>Paenibacillus</taxon>
    </lineage>
</organism>
<keyword evidence="15" id="KW-1185">Reference proteome</keyword>
<reference evidence="14 15" key="1">
    <citation type="submission" date="2016-03" db="EMBL/GenBank/DDBJ databases">
        <authorList>
            <person name="Sant'Anna F.H."/>
            <person name="Ambrosini A."/>
            <person name="Souza R."/>
            <person name="Bach E."/>
            <person name="Fernandes G."/>
            <person name="Balsanelli E."/>
            <person name="Baura V.A."/>
            <person name="Souza E.M."/>
            <person name="Passaglia L."/>
        </authorList>
    </citation>
    <scope>NUCLEOTIDE SEQUENCE [LARGE SCALE GENOMIC DNA]</scope>
    <source>
        <strain evidence="14 15">P26E</strain>
    </source>
</reference>
<evidence type="ECO:0000259" key="13">
    <source>
        <dbReference type="PROSITE" id="PS50113"/>
    </source>
</evidence>
<dbReference type="InterPro" id="IPR013655">
    <property type="entry name" value="PAS_fold_3"/>
</dbReference>
<evidence type="ECO:0000313" key="15">
    <source>
        <dbReference type="Proteomes" id="UP000186058"/>
    </source>
</evidence>
<dbReference type="InterPro" id="IPR000014">
    <property type="entry name" value="PAS"/>
</dbReference>
<dbReference type="EC" id="2.7.13.3" evidence="2"/>
<dbReference type="InterPro" id="IPR000700">
    <property type="entry name" value="PAS-assoc_C"/>
</dbReference>
<dbReference type="Gene3D" id="3.30.565.10">
    <property type="entry name" value="Histidine kinase-like ATPase, C-terminal domain"/>
    <property type="match status" value="1"/>
</dbReference>
<evidence type="ECO:0000256" key="3">
    <source>
        <dbReference type="ARBA" id="ARBA00022553"/>
    </source>
</evidence>
<evidence type="ECO:0000256" key="4">
    <source>
        <dbReference type="ARBA" id="ARBA00022679"/>
    </source>
</evidence>
<dbReference type="SMART" id="SM00388">
    <property type="entry name" value="HisKA"/>
    <property type="match status" value="1"/>
</dbReference>
<evidence type="ECO:0000313" key="14">
    <source>
        <dbReference type="EMBL" id="OKP86202.1"/>
    </source>
</evidence>
<keyword evidence="6" id="KW-0418">Kinase</keyword>
<dbReference type="SUPFAM" id="SSF52172">
    <property type="entry name" value="CheY-like"/>
    <property type="match status" value="1"/>
</dbReference>
<dbReference type="SUPFAM" id="SSF55785">
    <property type="entry name" value="PYP-like sensor domain (PAS domain)"/>
    <property type="match status" value="3"/>
</dbReference>
<keyword evidence="8" id="KW-0902">Two-component regulatory system</keyword>
<sequence>MDEHWTSVNPVVTSLLGFTEEQLLGQHFRELLYGDSLGKYIKMAGALDAGETPFLECEINLSAASGPPVPVLLHMTLVSDPSTGKKLYYLLHLAELAAEEESDELGSHTDMLYKQIVANISDVVYYATPDSICRYCSPSVSEVLGYDPEQLVGRDLRGLIHPDDLEGLDFPETQDFQRVQIRIQHADGRYLWIEFTLRLIEEGSRHSVLAVGRDVTERRIVEQKLQESVERYTSLKKYNHDAIISLDLEGRIINGNEKACQLTGYSIPELVGMNVGRIIGEDHLEEVITYPQKDGSAEVNIGHIWHREGHSVEVLTTIAPIIINNITVGFYIIVKDITEQKKLLIAKESAEKTNRAKSEFLAMMSHEIRTPMNGVIGMTDLLLDMCEPGSQQREYLDIIRQSGDTLLAIINDVLDFSKIEAGKTVLHEEPFMLMTCVDSVLELLQHKADKKGLKIDMDIGPDVPHHLIGDGDRLKQILLNLVGNAVKFTYSGGIKVRLRTAARAEGKVTLEFTVADTGIGIPERSRSRLFEPFYQLDHFMNRRHEGTGLGLAITKQLVELMGGTIALDTSVESGSSFVFTVVLHEETGRQSGTETGKEGTEPLSGGHPLRILVAEDNEINQIVLRKILEKRGYSVDVAGDGLQVMQMVHGKSYDLIFMDVQMPRMNGLEATQAIKEMLPPEKQPVIIAVTANALKGDRELCLAAGMDEYISKPLRSETVSAMLGKFF</sequence>
<dbReference type="SMART" id="SM00387">
    <property type="entry name" value="HATPase_c"/>
    <property type="match status" value="1"/>
</dbReference>
<keyword evidence="4" id="KW-0808">Transferase</keyword>
<dbReference type="PROSITE" id="PS50113">
    <property type="entry name" value="PAC"/>
    <property type="match status" value="1"/>
</dbReference>
<comment type="caution">
    <text evidence="14">The sequence shown here is derived from an EMBL/GenBank/DDBJ whole genome shotgun (WGS) entry which is preliminary data.</text>
</comment>
<evidence type="ECO:0000256" key="2">
    <source>
        <dbReference type="ARBA" id="ARBA00012438"/>
    </source>
</evidence>
<dbReference type="Pfam" id="PF13426">
    <property type="entry name" value="PAS_9"/>
    <property type="match status" value="2"/>
</dbReference>
<dbReference type="Pfam" id="PF02518">
    <property type="entry name" value="HATPase_c"/>
    <property type="match status" value="1"/>
</dbReference>
<dbReference type="CDD" id="cd00130">
    <property type="entry name" value="PAS"/>
    <property type="match status" value="3"/>
</dbReference>
<feature type="domain" description="PAS" evidence="12">
    <location>
        <begin position="228"/>
        <end position="287"/>
    </location>
</feature>
<dbReference type="SMART" id="SM00448">
    <property type="entry name" value="REC"/>
    <property type="match status" value="1"/>
</dbReference>
<evidence type="ECO:0000259" key="10">
    <source>
        <dbReference type="PROSITE" id="PS50109"/>
    </source>
</evidence>
<comment type="catalytic activity">
    <reaction evidence="1">
        <text>ATP + protein L-histidine = ADP + protein N-phospho-L-histidine.</text>
        <dbReference type="EC" id="2.7.13.3"/>
    </reaction>
</comment>
<keyword evidence="5" id="KW-0547">Nucleotide-binding</keyword>
<dbReference type="Gene3D" id="3.30.450.20">
    <property type="entry name" value="PAS domain"/>
    <property type="match status" value="3"/>
</dbReference>
<dbReference type="InterPro" id="IPR001789">
    <property type="entry name" value="Sig_transdc_resp-reg_receiver"/>
</dbReference>
<dbReference type="InterPro" id="IPR003594">
    <property type="entry name" value="HATPase_dom"/>
</dbReference>
<dbReference type="Pfam" id="PF08447">
    <property type="entry name" value="PAS_3"/>
    <property type="match status" value="1"/>
</dbReference>
<dbReference type="CDD" id="cd17546">
    <property type="entry name" value="REC_hyHK_CKI1_RcsC-like"/>
    <property type="match status" value="1"/>
</dbReference>
<dbReference type="PANTHER" id="PTHR43047">
    <property type="entry name" value="TWO-COMPONENT HISTIDINE PROTEIN KINASE"/>
    <property type="match status" value="1"/>
</dbReference>
<dbReference type="SUPFAM" id="SSF55874">
    <property type="entry name" value="ATPase domain of HSP90 chaperone/DNA topoisomerase II/histidine kinase"/>
    <property type="match status" value="1"/>
</dbReference>
<dbReference type="PROSITE" id="PS50110">
    <property type="entry name" value="RESPONSE_REGULATORY"/>
    <property type="match status" value="1"/>
</dbReference>
<evidence type="ECO:0000256" key="8">
    <source>
        <dbReference type="ARBA" id="ARBA00023012"/>
    </source>
</evidence>
<evidence type="ECO:0000256" key="9">
    <source>
        <dbReference type="PROSITE-ProRule" id="PRU00169"/>
    </source>
</evidence>
<feature type="modified residue" description="4-aspartylphosphate" evidence="9">
    <location>
        <position position="659"/>
    </location>
</feature>
<dbReference type="InterPro" id="IPR036097">
    <property type="entry name" value="HisK_dim/P_sf"/>
</dbReference>
<dbReference type="PROSITE" id="PS50109">
    <property type="entry name" value="HIS_KIN"/>
    <property type="match status" value="1"/>
</dbReference>
<gene>
    <name evidence="14" type="ORF">A3844_14130</name>
</gene>
<dbReference type="InterPro" id="IPR004358">
    <property type="entry name" value="Sig_transdc_His_kin-like_C"/>
</dbReference>
<name>A0ABX3EMG2_9BACL</name>
<dbReference type="Pfam" id="PF00512">
    <property type="entry name" value="HisKA"/>
    <property type="match status" value="1"/>
</dbReference>
<dbReference type="PANTHER" id="PTHR43047:SF64">
    <property type="entry name" value="HISTIDINE KINASE CONTAINING CHEY-HOMOLOGOUS RECEIVER DOMAIN AND PAS DOMAIN-RELATED"/>
    <property type="match status" value="1"/>
</dbReference>
<keyword evidence="3 9" id="KW-0597">Phosphoprotein</keyword>
<dbReference type="PRINTS" id="PR00344">
    <property type="entry name" value="BCTRLSENSOR"/>
</dbReference>
<dbReference type="CDD" id="cd00082">
    <property type="entry name" value="HisKA"/>
    <property type="match status" value="1"/>
</dbReference>
<dbReference type="InterPro" id="IPR035965">
    <property type="entry name" value="PAS-like_dom_sf"/>
</dbReference>
<dbReference type="SMART" id="SM00086">
    <property type="entry name" value="PAC"/>
    <property type="match status" value="3"/>
</dbReference>
<dbReference type="InterPro" id="IPR001610">
    <property type="entry name" value="PAC"/>
</dbReference>
<evidence type="ECO:0000256" key="7">
    <source>
        <dbReference type="ARBA" id="ARBA00022840"/>
    </source>
</evidence>
<evidence type="ECO:0000259" key="12">
    <source>
        <dbReference type="PROSITE" id="PS50112"/>
    </source>
</evidence>
<dbReference type="Proteomes" id="UP000186058">
    <property type="component" value="Unassembled WGS sequence"/>
</dbReference>
<keyword evidence="7" id="KW-0067">ATP-binding</keyword>
<feature type="domain" description="PAC" evidence="13">
    <location>
        <begin position="177"/>
        <end position="227"/>
    </location>
</feature>
<dbReference type="PROSITE" id="PS50112">
    <property type="entry name" value="PAS"/>
    <property type="match status" value="3"/>
</dbReference>
<feature type="domain" description="PAS" evidence="12">
    <location>
        <begin position="1"/>
        <end position="36"/>
    </location>
</feature>
<dbReference type="CDD" id="cd16922">
    <property type="entry name" value="HATPase_EvgS-ArcB-TorS-like"/>
    <property type="match status" value="1"/>
</dbReference>
<proteinExistence type="predicted"/>
<feature type="domain" description="Histidine kinase" evidence="10">
    <location>
        <begin position="363"/>
        <end position="585"/>
    </location>
</feature>